<keyword evidence="2 3" id="KW-0539">Nucleus</keyword>
<comment type="subunit">
    <text evidence="3">Binds the proteasome.</text>
</comment>
<dbReference type="AlphaFoldDB" id="A0A8H7CJ28"/>
<dbReference type="GO" id="GO:0031144">
    <property type="term" value="P:proteasome localization"/>
    <property type="evidence" value="ECO:0007669"/>
    <property type="project" value="UniProtKB-UniRule"/>
</dbReference>
<keyword evidence="6" id="KW-1185">Reference proteome</keyword>
<dbReference type="InterPro" id="IPR013868">
    <property type="entry name" value="Cut8/Sts1_fam"/>
</dbReference>
<reference evidence="5" key="1">
    <citation type="submission" date="2020-05" db="EMBL/GenBank/DDBJ databases">
        <title>Mycena genomes resolve the evolution of fungal bioluminescence.</title>
        <authorList>
            <person name="Tsai I.J."/>
        </authorList>
    </citation>
    <scope>NUCLEOTIDE SEQUENCE</scope>
    <source>
        <strain evidence="5">160909Yilan</strain>
    </source>
</reference>
<comment type="caution">
    <text evidence="5">The sequence shown here is derived from an EMBL/GenBank/DDBJ whole genome shotgun (WGS) entry which is preliminary data.</text>
</comment>
<gene>
    <name evidence="5" type="ORF">MSAN_02167900</name>
</gene>
<dbReference type="PANTHER" id="PTHR28032:SF1">
    <property type="entry name" value="FI02826P"/>
    <property type="match status" value="1"/>
</dbReference>
<comment type="function">
    <text evidence="3">Involved in ubiquitin-mediated protein degradation. Regulatory factor in the ubiquitin/proteasome pathway that controls the turnover of proteasome substrates. Targets proteasomes to the nucleus and facilitates the degradation of nuclear proteins.</text>
</comment>
<dbReference type="GO" id="GO:0005737">
    <property type="term" value="C:cytoplasm"/>
    <property type="evidence" value="ECO:0007669"/>
    <property type="project" value="UniProtKB-SubCell"/>
</dbReference>
<dbReference type="Pfam" id="PF08559">
    <property type="entry name" value="Cut8"/>
    <property type="match status" value="1"/>
</dbReference>
<dbReference type="EMBL" id="JACAZH010000031">
    <property type="protein sequence ID" value="KAF7339534.1"/>
    <property type="molecule type" value="Genomic_DNA"/>
</dbReference>
<dbReference type="Proteomes" id="UP000623467">
    <property type="component" value="Unassembled WGS sequence"/>
</dbReference>
<dbReference type="GO" id="GO:0070628">
    <property type="term" value="F:proteasome binding"/>
    <property type="evidence" value="ECO:0007669"/>
    <property type="project" value="TreeGrafter"/>
</dbReference>
<feature type="compositionally biased region" description="Basic and acidic residues" evidence="4">
    <location>
        <begin position="108"/>
        <end position="119"/>
    </location>
</feature>
<feature type="compositionally biased region" description="Basic and acidic residues" evidence="4">
    <location>
        <begin position="77"/>
        <end position="92"/>
    </location>
</feature>
<evidence type="ECO:0000256" key="4">
    <source>
        <dbReference type="SAM" id="MobiDB-lite"/>
    </source>
</evidence>
<feature type="region of interest" description="Disordered" evidence="4">
    <location>
        <begin position="66"/>
        <end position="126"/>
    </location>
</feature>
<dbReference type="PANTHER" id="PTHR28032">
    <property type="entry name" value="FI02826P"/>
    <property type="match status" value="1"/>
</dbReference>
<evidence type="ECO:0000256" key="2">
    <source>
        <dbReference type="ARBA" id="ARBA00023242"/>
    </source>
</evidence>
<dbReference type="Gene3D" id="1.20.58.1590">
    <property type="entry name" value="Tethering factor for nuclear proteasome Cut8/Sts1"/>
    <property type="match status" value="1"/>
</dbReference>
<comment type="similarity">
    <text evidence="1 3">Belongs to the cut8/STS1 family.</text>
</comment>
<sequence length="396" mass="43289">MANVLPSIDFYPRPVNHAPSQFGFGFGLGGSVVAAPAWQSPIHPPSAFHQFSSPFNQPSPIRVQKRRLEDDEQPALTRDHSMDRSPTPERPQRAAPKRARVSPSAEAGSKDDKDSKENKAPSVAEETDVDVGVLLASLPSQSLLPILTSLISAQPNLKSVVLSLIPRPTLDTALQALAQSARKLRDAYPYSTNSQPSSPPLGFGFGTTRPVLGAFGKSSIPQPQSAFSPNQNNGGMRDSYILSRLRPHITEFVSACMSYMPYFSYVTATSQSTSASTASTTLQSIPKQHVHPSETYQFLAALTEHLFSQPPLAQSSLVPLLLPRLSEEWRAWVHKLDETVNSQGGMFAEDVVRSWERGLDTFATSQGDAADVMRSVRDLWISKVGWLVGRQPMEEL</sequence>
<evidence type="ECO:0000256" key="3">
    <source>
        <dbReference type="RuleBase" id="RU368013"/>
    </source>
</evidence>
<organism evidence="5 6">
    <name type="scientific">Mycena sanguinolenta</name>
    <dbReference type="NCBI Taxonomy" id="230812"/>
    <lineage>
        <taxon>Eukaryota</taxon>
        <taxon>Fungi</taxon>
        <taxon>Dikarya</taxon>
        <taxon>Basidiomycota</taxon>
        <taxon>Agaricomycotina</taxon>
        <taxon>Agaricomycetes</taxon>
        <taxon>Agaricomycetidae</taxon>
        <taxon>Agaricales</taxon>
        <taxon>Marasmiineae</taxon>
        <taxon>Mycenaceae</taxon>
        <taxon>Mycena</taxon>
    </lineage>
</organism>
<proteinExistence type="inferred from homology"/>
<protein>
    <recommendedName>
        <fullName evidence="3">Tethering factor for nuclear proteasome STS1</fullName>
    </recommendedName>
</protein>
<dbReference type="GO" id="GO:0071630">
    <property type="term" value="P:nuclear protein quality control by the ubiquitin-proteasome system"/>
    <property type="evidence" value="ECO:0007669"/>
    <property type="project" value="UniProtKB-UniRule"/>
</dbReference>
<dbReference type="GO" id="GO:0015031">
    <property type="term" value="P:protein transport"/>
    <property type="evidence" value="ECO:0007669"/>
    <property type="project" value="UniProtKB-UniRule"/>
</dbReference>
<evidence type="ECO:0000256" key="1">
    <source>
        <dbReference type="ARBA" id="ARBA00006199"/>
    </source>
</evidence>
<comment type="subcellular location">
    <subcellularLocation>
        <location evidence="3">Cytoplasm</location>
    </subcellularLocation>
    <subcellularLocation>
        <location evidence="3">Nucleus</location>
    </subcellularLocation>
</comment>
<name>A0A8H7CJ28_9AGAR</name>
<keyword evidence="3" id="KW-0963">Cytoplasm</keyword>
<dbReference type="OrthoDB" id="10061064at2759"/>
<keyword evidence="3" id="KW-0813">Transport</keyword>
<dbReference type="GO" id="GO:0031965">
    <property type="term" value="C:nuclear membrane"/>
    <property type="evidence" value="ECO:0007669"/>
    <property type="project" value="TreeGrafter"/>
</dbReference>
<accession>A0A8H7CJ28</accession>
<evidence type="ECO:0000313" key="6">
    <source>
        <dbReference type="Proteomes" id="UP000623467"/>
    </source>
</evidence>
<dbReference type="InterPro" id="IPR038422">
    <property type="entry name" value="Cut8/Sts1_sf"/>
</dbReference>
<evidence type="ECO:0000313" key="5">
    <source>
        <dbReference type="EMBL" id="KAF7339534.1"/>
    </source>
</evidence>
<keyword evidence="3" id="KW-0653">Protein transport</keyword>